<sequence length="98" mass="10933">MKAREPLNHSPSVRTRGRLTGMDRETLERTLTVDGERFDVAERPDEPGTYDFTWLTGPNPGYGFTTRVHGADSLSTQQLEDSAREFLGQVDPGTGHIE</sequence>
<feature type="region of interest" description="Disordered" evidence="1">
    <location>
        <begin position="1"/>
        <end position="22"/>
    </location>
</feature>
<evidence type="ECO:0000313" key="3">
    <source>
        <dbReference type="Proteomes" id="UP000198609"/>
    </source>
</evidence>
<protein>
    <submittedName>
        <fullName evidence="2">Uncharacterized protein</fullName>
    </submittedName>
</protein>
<keyword evidence="3" id="KW-1185">Reference proteome</keyword>
<dbReference type="EMBL" id="FNST01000002">
    <property type="protein sequence ID" value="SEB72262.1"/>
    <property type="molecule type" value="Genomic_DNA"/>
</dbReference>
<dbReference type="AlphaFoldDB" id="A0A1H4LPQ9"/>
<organism evidence="2 3">
    <name type="scientific">Streptomyces melanosporofaciens</name>
    <dbReference type="NCBI Taxonomy" id="67327"/>
    <lineage>
        <taxon>Bacteria</taxon>
        <taxon>Bacillati</taxon>
        <taxon>Actinomycetota</taxon>
        <taxon>Actinomycetes</taxon>
        <taxon>Kitasatosporales</taxon>
        <taxon>Streptomycetaceae</taxon>
        <taxon>Streptomyces</taxon>
        <taxon>Streptomyces violaceusniger group</taxon>
    </lineage>
</organism>
<reference evidence="3" key="1">
    <citation type="submission" date="2016-10" db="EMBL/GenBank/DDBJ databases">
        <authorList>
            <person name="Varghese N."/>
            <person name="Submissions S."/>
        </authorList>
    </citation>
    <scope>NUCLEOTIDE SEQUENCE [LARGE SCALE GENOMIC DNA]</scope>
    <source>
        <strain evidence="3">DSM 40318</strain>
    </source>
</reference>
<accession>A0A1H4LPQ9</accession>
<evidence type="ECO:0000313" key="2">
    <source>
        <dbReference type="EMBL" id="SEB72262.1"/>
    </source>
</evidence>
<proteinExistence type="predicted"/>
<dbReference type="Proteomes" id="UP000198609">
    <property type="component" value="Unassembled WGS sequence"/>
</dbReference>
<evidence type="ECO:0000256" key="1">
    <source>
        <dbReference type="SAM" id="MobiDB-lite"/>
    </source>
</evidence>
<gene>
    <name evidence="2" type="ORF">SAMN04490356_1422</name>
</gene>
<name>A0A1H4LPQ9_STRMJ</name>